<evidence type="ECO:0000313" key="1">
    <source>
        <dbReference type="EMBL" id="QCD97889.1"/>
    </source>
</evidence>
<proteinExistence type="predicted"/>
<dbReference type="EMBL" id="CP039350">
    <property type="protein sequence ID" value="QCD97889.1"/>
    <property type="molecule type" value="Genomic_DNA"/>
</dbReference>
<dbReference type="AlphaFoldDB" id="A0A4D6M933"/>
<keyword evidence="2" id="KW-1185">Reference proteome</keyword>
<reference evidence="1 2" key="1">
    <citation type="submission" date="2019-04" db="EMBL/GenBank/DDBJ databases">
        <title>An improved genome assembly and genetic linkage map for asparagus bean, Vigna unguiculata ssp. sesquipedialis.</title>
        <authorList>
            <person name="Xia Q."/>
            <person name="Zhang R."/>
            <person name="Dong Y."/>
        </authorList>
    </citation>
    <scope>NUCLEOTIDE SEQUENCE [LARGE SCALE GENOMIC DNA]</scope>
    <source>
        <tissue evidence="1">Leaf</tissue>
    </source>
</reference>
<sequence length="66" mass="7963">MRIIRNKYYENEDKKAPLPRGEIYYCVRVTTKATVLRHVAEEFAVEIKLRRQIERYGIIDFRAANF</sequence>
<evidence type="ECO:0000313" key="2">
    <source>
        <dbReference type="Proteomes" id="UP000501690"/>
    </source>
</evidence>
<accession>A0A4D6M933</accession>
<name>A0A4D6M933_VIGUN</name>
<gene>
    <name evidence="1" type="ORF">DEO72_LG6g2602</name>
</gene>
<protein>
    <submittedName>
        <fullName evidence="1">Uncharacterized protein</fullName>
    </submittedName>
</protein>
<organism evidence="1 2">
    <name type="scientific">Vigna unguiculata</name>
    <name type="common">Cowpea</name>
    <dbReference type="NCBI Taxonomy" id="3917"/>
    <lineage>
        <taxon>Eukaryota</taxon>
        <taxon>Viridiplantae</taxon>
        <taxon>Streptophyta</taxon>
        <taxon>Embryophyta</taxon>
        <taxon>Tracheophyta</taxon>
        <taxon>Spermatophyta</taxon>
        <taxon>Magnoliopsida</taxon>
        <taxon>eudicotyledons</taxon>
        <taxon>Gunneridae</taxon>
        <taxon>Pentapetalae</taxon>
        <taxon>rosids</taxon>
        <taxon>fabids</taxon>
        <taxon>Fabales</taxon>
        <taxon>Fabaceae</taxon>
        <taxon>Papilionoideae</taxon>
        <taxon>50 kb inversion clade</taxon>
        <taxon>NPAAA clade</taxon>
        <taxon>indigoferoid/millettioid clade</taxon>
        <taxon>Phaseoleae</taxon>
        <taxon>Vigna</taxon>
    </lineage>
</organism>
<dbReference type="Proteomes" id="UP000501690">
    <property type="component" value="Linkage Group LG6"/>
</dbReference>